<dbReference type="SUPFAM" id="SSF53756">
    <property type="entry name" value="UDP-Glycosyltransferase/glycogen phosphorylase"/>
    <property type="match status" value="1"/>
</dbReference>
<evidence type="ECO:0000313" key="1">
    <source>
        <dbReference type="EMBL" id="MXP74782.1"/>
    </source>
</evidence>
<dbReference type="PANTHER" id="PTHR12526">
    <property type="entry name" value="GLYCOSYLTRANSFERASE"/>
    <property type="match status" value="1"/>
</dbReference>
<gene>
    <name evidence="1" type="ORF">GN277_05120</name>
</gene>
<sequence length="109" mass="11871">MFDYINSSAIFVMTSNFEGMPNALLEAMALGLPCISTDCPCGGPRSLIETGKNGLLIPVGDIEALEKALRVLLKSPDFADSLGREATLIRGKLDIENIGRQWLEYMSSF</sequence>
<organism evidence="1 2">
    <name type="scientific">Sporofaciens musculi</name>
    <dbReference type="NCBI Taxonomy" id="2681861"/>
    <lineage>
        <taxon>Bacteria</taxon>
        <taxon>Bacillati</taxon>
        <taxon>Bacillota</taxon>
        <taxon>Clostridia</taxon>
        <taxon>Lachnospirales</taxon>
        <taxon>Lachnospiraceae</taxon>
        <taxon>Sporofaciens</taxon>
    </lineage>
</organism>
<dbReference type="AlphaFoldDB" id="A0A7X3MED0"/>
<dbReference type="EMBL" id="WUQX01000001">
    <property type="protein sequence ID" value="MXP74782.1"/>
    <property type="molecule type" value="Genomic_DNA"/>
</dbReference>
<accession>A0A7X3MED0</accession>
<dbReference type="GO" id="GO:0016757">
    <property type="term" value="F:glycosyltransferase activity"/>
    <property type="evidence" value="ECO:0007669"/>
    <property type="project" value="TreeGrafter"/>
</dbReference>
<proteinExistence type="predicted"/>
<protein>
    <submittedName>
        <fullName evidence="1">Glycosyltransferase</fullName>
    </submittedName>
</protein>
<dbReference type="Gene3D" id="3.40.50.2000">
    <property type="entry name" value="Glycogen Phosphorylase B"/>
    <property type="match status" value="2"/>
</dbReference>
<dbReference type="Proteomes" id="UP000460412">
    <property type="component" value="Unassembled WGS sequence"/>
</dbReference>
<evidence type="ECO:0000313" key="2">
    <source>
        <dbReference type="Proteomes" id="UP000460412"/>
    </source>
</evidence>
<comment type="caution">
    <text evidence="1">The sequence shown here is derived from an EMBL/GenBank/DDBJ whole genome shotgun (WGS) entry which is preliminary data.</text>
</comment>
<keyword evidence="2" id="KW-1185">Reference proteome</keyword>
<dbReference type="PANTHER" id="PTHR12526:SF638">
    <property type="entry name" value="SPORE COAT PROTEIN SA"/>
    <property type="match status" value="1"/>
</dbReference>
<reference evidence="1 2" key="1">
    <citation type="submission" date="2019-12" db="EMBL/GenBank/DDBJ databases">
        <title>Sporaefaciens musculi gen. nov., sp. nov., a novel bacterium isolated from the caecum of an obese mouse.</title>
        <authorList>
            <person name="Rasmussen T.S."/>
            <person name="Streidl T."/>
            <person name="Hitch T.C.A."/>
            <person name="Wortmann E."/>
            <person name="Deptula P."/>
            <person name="Hansen M."/>
            <person name="Nielsen D.S."/>
            <person name="Clavel T."/>
            <person name="Vogensen F.K."/>
        </authorList>
    </citation>
    <scope>NUCLEOTIDE SEQUENCE [LARGE SCALE GENOMIC DNA]</scope>
    <source>
        <strain evidence="1 2">WCA-9-b2</strain>
    </source>
</reference>
<keyword evidence="1" id="KW-0808">Transferase</keyword>
<name>A0A7X3MED0_9FIRM</name>
<dbReference type="Pfam" id="PF13692">
    <property type="entry name" value="Glyco_trans_1_4"/>
    <property type="match status" value="1"/>
</dbReference>